<comment type="caution">
    <text evidence="1">The sequence shown here is derived from an EMBL/GenBank/DDBJ whole genome shotgun (WGS) entry which is preliminary data.</text>
</comment>
<sequence>MDPDVFLNSSSSMDLLKRNTMRTVAEYRQSKTVYLVYGFSDNSLVCRNKPCSSFWHLGSAETHSAYSR</sequence>
<organism evidence="1 2">
    <name type="scientific">Aspergillus kawachii</name>
    <name type="common">White koji mold</name>
    <name type="synonym">Aspergillus awamori var. kawachi</name>
    <dbReference type="NCBI Taxonomy" id="1069201"/>
    <lineage>
        <taxon>Eukaryota</taxon>
        <taxon>Fungi</taxon>
        <taxon>Dikarya</taxon>
        <taxon>Ascomycota</taxon>
        <taxon>Pezizomycotina</taxon>
        <taxon>Eurotiomycetes</taxon>
        <taxon>Eurotiomycetidae</taxon>
        <taxon>Eurotiales</taxon>
        <taxon>Aspergillaceae</taxon>
        <taxon>Aspergillus</taxon>
        <taxon>Aspergillus subgen. Circumdati</taxon>
    </lineage>
</organism>
<reference evidence="2" key="2">
    <citation type="submission" date="2016-02" db="EMBL/GenBank/DDBJ databases">
        <title>Genome sequencing of Aspergillus luchuensis NBRC 4314.</title>
        <authorList>
            <person name="Yamada O."/>
        </authorList>
    </citation>
    <scope>NUCLEOTIDE SEQUENCE [LARGE SCALE GENOMIC DNA]</scope>
    <source>
        <strain evidence="2">RIB 2604</strain>
    </source>
</reference>
<name>A0A146F2M9_ASPKA</name>
<accession>A0A146F2M9</accession>
<dbReference type="Proteomes" id="UP000075230">
    <property type="component" value="Unassembled WGS sequence"/>
</dbReference>
<evidence type="ECO:0000313" key="1">
    <source>
        <dbReference type="EMBL" id="GAT20169.1"/>
    </source>
</evidence>
<evidence type="ECO:0000313" key="2">
    <source>
        <dbReference type="Proteomes" id="UP000075230"/>
    </source>
</evidence>
<gene>
    <name evidence="1" type="ORF">RIB2604_00607590</name>
</gene>
<reference evidence="1 2" key="1">
    <citation type="journal article" date="2016" name="DNA Res.">
        <title>Genome sequence of Aspergillus luchuensis NBRC 4314.</title>
        <authorList>
            <person name="Yamada O."/>
            <person name="Machida M."/>
            <person name="Hosoyama A."/>
            <person name="Goto M."/>
            <person name="Takahashi T."/>
            <person name="Futagami T."/>
            <person name="Yamagata Y."/>
            <person name="Takeuchi M."/>
            <person name="Kobayashi T."/>
            <person name="Koike H."/>
            <person name="Abe K."/>
            <person name="Asai K."/>
            <person name="Arita M."/>
            <person name="Fujita N."/>
            <person name="Fukuda K."/>
            <person name="Higa K."/>
            <person name="Horikawa H."/>
            <person name="Ishikawa T."/>
            <person name="Jinno K."/>
            <person name="Kato Y."/>
            <person name="Kirimura K."/>
            <person name="Mizutani O."/>
            <person name="Nakasone K."/>
            <person name="Sano M."/>
            <person name="Shiraishi Y."/>
            <person name="Tsukahara M."/>
            <person name="Gomi K."/>
        </authorList>
    </citation>
    <scope>NUCLEOTIDE SEQUENCE [LARGE SCALE GENOMIC DNA]</scope>
    <source>
        <strain evidence="1 2">RIB 2604</strain>
    </source>
</reference>
<proteinExistence type="predicted"/>
<protein>
    <submittedName>
        <fullName evidence="1">ZZ type zinc finger domain protein</fullName>
    </submittedName>
</protein>
<dbReference type="EMBL" id="BCWF01000006">
    <property type="protein sequence ID" value="GAT20169.1"/>
    <property type="molecule type" value="Genomic_DNA"/>
</dbReference>
<dbReference type="AlphaFoldDB" id="A0A146F2M9"/>